<proteinExistence type="predicted"/>
<dbReference type="EMBL" id="AP031573">
    <property type="protein sequence ID" value="BFM44214.1"/>
    <property type="molecule type" value="Genomic_DNA"/>
</dbReference>
<keyword evidence="1" id="KW-0812">Transmembrane</keyword>
<dbReference type="AlphaFoldDB" id="A0AAT9H416"/>
<keyword evidence="1" id="KW-0472">Membrane</keyword>
<organism evidence="2">
    <name type="scientific">Flavobacterium sp. CFS9</name>
    <dbReference type="NCBI Taxonomy" id="3143118"/>
    <lineage>
        <taxon>Bacteria</taxon>
        <taxon>Pseudomonadati</taxon>
        <taxon>Bacteroidota</taxon>
        <taxon>Flavobacteriia</taxon>
        <taxon>Flavobacteriales</taxon>
        <taxon>Flavobacteriaceae</taxon>
        <taxon>Flavobacterium</taxon>
    </lineage>
</organism>
<protein>
    <recommendedName>
        <fullName evidence="3">Outer membrane protein beta-barrel domain-containing protein</fullName>
    </recommendedName>
</protein>
<evidence type="ECO:0000256" key="1">
    <source>
        <dbReference type="SAM" id="Phobius"/>
    </source>
</evidence>
<sequence>MKSIITTLFLVVSVSVFSQQLSYRSGGVVYNETENKKLSSNVVRAYLDTNAEALSLYNAGRNKKTWGNVLFYGGSGLVVANLIVGLTQDNTTVSYASNGYGPTVKSEPTSFTAAIIGGAMIIASIPIKIGYTRKIKSAIAKYNEGLVENYKPGTKTTLVASGNQIGVRIEF</sequence>
<gene>
    <name evidence="2" type="ORF">CFS9_28550</name>
</gene>
<dbReference type="RefSeq" id="WP_369615348.1">
    <property type="nucleotide sequence ID" value="NZ_AP031573.1"/>
</dbReference>
<name>A0AAT9H416_9FLAO</name>
<accession>A0AAT9H416</accession>
<evidence type="ECO:0008006" key="3">
    <source>
        <dbReference type="Google" id="ProtNLM"/>
    </source>
</evidence>
<keyword evidence="1" id="KW-1133">Transmembrane helix</keyword>
<evidence type="ECO:0000313" key="2">
    <source>
        <dbReference type="EMBL" id="BFM44214.1"/>
    </source>
</evidence>
<reference evidence="2" key="1">
    <citation type="submission" date="2024-05" db="EMBL/GenBank/DDBJ databases">
        <title>Whole-Genome Sequence of CFS9, a Potential Fish Probiotic Isolated from the Body Surface of Silurus asotus.</title>
        <authorList>
            <person name="Kojima M."/>
            <person name="Tobioka K."/>
            <person name="Yokota K."/>
            <person name="Nakatani H."/>
            <person name="Hori K."/>
            <person name="Tamaru Y."/>
            <person name="Okazaki F."/>
        </authorList>
    </citation>
    <scope>NUCLEOTIDE SEQUENCE</scope>
    <source>
        <strain evidence="2">CFS9</strain>
    </source>
</reference>
<feature type="transmembrane region" description="Helical" evidence="1">
    <location>
        <begin position="111"/>
        <end position="131"/>
    </location>
</feature>